<feature type="compositionally biased region" description="Low complexity" evidence="2">
    <location>
        <begin position="25"/>
        <end position="35"/>
    </location>
</feature>
<reference evidence="6 7" key="1">
    <citation type="submission" date="2017-05" db="EMBL/GenBank/DDBJ databases">
        <authorList>
            <person name="Varghese N."/>
            <person name="Submissions S."/>
        </authorList>
    </citation>
    <scope>NUCLEOTIDE SEQUENCE [LARGE SCALE GENOMIC DNA]</scope>
    <source>
        <strain evidence="6 7">DSM 25457</strain>
    </source>
</reference>
<dbReference type="PANTHER" id="PTHR31005:SF8">
    <property type="entry name" value="DUF4139 DOMAIN-CONTAINING PROTEIN"/>
    <property type="match status" value="1"/>
</dbReference>
<evidence type="ECO:0000256" key="2">
    <source>
        <dbReference type="SAM" id="MobiDB-lite"/>
    </source>
</evidence>
<feature type="coiled-coil region" evidence="1">
    <location>
        <begin position="191"/>
        <end position="225"/>
    </location>
</feature>
<dbReference type="Pfam" id="PF13598">
    <property type="entry name" value="DUF4139"/>
    <property type="match status" value="1"/>
</dbReference>
<evidence type="ECO:0000313" key="6">
    <source>
        <dbReference type="EMBL" id="SMP51748.1"/>
    </source>
</evidence>
<feature type="region of interest" description="Disordered" evidence="2">
    <location>
        <begin position="25"/>
        <end position="51"/>
    </location>
</feature>
<dbReference type="Pfam" id="PF13600">
    <property type="entry name" value="DUF4140"/>
    <property type="match status" value="1"/>
</dbReference>
<dbReference type="RefSeq" id="WP_283432124.1">
    <property type="nucleotide sequence ID" value="NZ_FXUG01000003.1"/>
</dbReference>
<dbReference type="InterPro" id="IPR025554">
    <property type="entry name" value="DUF4140"/>
</dbReference>
<evidence type="ECO:0000259" key="4">
    <source>
        <dbReference type="Pfam" id="PF13598"/>
    </source>
</evidence>
<name>A0ABY1PZ41_9BACT</name>
<keyword evidence="7" id="KW-1185">Reference proteome</keyword>
<keyword evidence="1" id="KW-0175">Coiled coil</keyword>
<proteinExistence type="predicted"/>
<evidence type="ECO:0000256" key="3">
    <source>
        <dbReference type="SAM" id="SignalP"/>
    </source>
</evidence>
<evidence type="ECO:0008006" key="8">
    <source>
        <dbReference type="Google" id="ProtNLM"/>
    </source>
</evidence>
<accession>A0ABY1PZ41</accession>
<feature type="domain" description="DUF4140" evidence="5">
    <location>
        <begin position="58"/>
        <end position="143"/>
    </location>
</feature>
<sequence length="677" mass="73961">MRGFRLAGYLPAFLFVGLIASTTSAQSPSTSEPTSVAGSHSPSADSDDNAATGEIAEVTLYRDSALVTREIQIKLDKGSREVVVQGLPEQLIPNSVFAEGTEAIAIRAVRVIQDPIDGSVRKEVQQLDAELASLSNDLKDLVHVQQLTQGHLSELGQLFTFTHKTVQDDLNRGVLDADTLKSMWSLVHDQREELSDRLHSVERKREEINEKIQQTNRERAKLTAGSPKTRYSARIFVDVAPPENADATDAQTSTTIRLSYSVQGCQWSPQYSIKGEVDSDQVALRYGAIIQQLSGEDWNGVQLTLSTASPSVSASGPTLTPLRVAAIPLHQASEEVRELLERANDPFGNDLSIQSNMSQANQQAIPSQSAGGAYLQNKLQSLRSKQRQVEYSAPGTKGRAAEQKRDVALNRIAGEMQEIELRASSTTARGLAADAEDEVASQTYPLEGVVSLQSRREQQLVEIVDTQFDGKLYHTATPLLSSFAYREVELKNHLKIGLLSGPASIYLDDRFVGTMTLPTTASGQRLTIGFGADGQVRTRRELVSKEESVQGGNKRLRSTYKLVVNNFKDREIRVRVLDRIPLSGQSQQTSVELGDTSAPLSDDALYLRMLRPLGILRWDLEVPESSHGSKAFEIVYTYSVEFDRSHVLSVPPATDKDLAELNTGDAFGGGMGGGLGQ</sequence>
<dbReference type="InterPro" id="IPR037291">
    <property type="entry name" value="DUF4139"/>
</dbReference>
<dbReference type="EMBL" id="FXUG01000003">
    <property type="protein sequence ID" value="SMP51748.1"/>
    <property type="molecule type" value="Genomic_DNA"/>
</dbReference>
<feature type="chain" id="PRO_5046642304" description="Mucoidy inhibitor MuiA family protein" evidence="3">
    <location>
        <begin position="26"/>
        <end position="677"/>
    </location>
</feature>
<protein>
    <recommendedName>
        <fullName evidence="8">Mucoidy inhibitor MuiA family protein</fullName>
    </recommendedName>
</protein>
<gene>
    <name evidence="6" type="ORF">SAMN06265222_103342</name>
</gene>
<feature type="signal peptide" evidence="3">
    <location>
        <begin position="1"/>
        <end position="25"/>
    </location>
</feature>
<dbReference type="InterPro" id="IPR011935">
    <property type="entry name" value="CHP02231"/>
</dbReference>
<organism evidence="6 7">
    <name type="scientific">Neorhodopirellula lusitana</name>
    <dbReference type="NCBI Taxonomy" id="445327"/>
    <lineage>
        <taxon>Bacteria</taxon>
        <taxon>Pseudomonadati</taxon>
        <taxon>Planctomycetota</taxon>
        <taxon>Planctomycetia</taxon>
        <taxon>Pirellulales</taxon>
        <taxon>Pirellulaceae</taxon>
        <taxon>Neorhodopirellula</taxon>
    </lineage>
</organism>
<dbReference type="PANTHER" id="PTHR31005">
    <property type="entry name" value="DUF4139 DOMAIN-CONTAINING PROTEIN"/>
    <property type="match status" value="1"/>
</dbReference>
<keyword evidence="3" id="KW-0732">Signal</keyword>
<dbReference type="Proteomes" id="UP001158067">
    <property type="component" value="Unassembled WGS sequence"/>
</dbReference>
<feature type="domain" description="DUF4139" evidence="4">
    <location>
        <begin position="256"/>
        <end position="638"/>
    </location>
</feature>
<dbReference type="NCBIfam" id="TIGR02231">
    <property type="entry name" value="mucoidy inhibitor MuiA family protein"/>
    <property type="match status" value="1"/>
</dbReference>
<evidence type="ECO:0000259" key="5">
    <source>
        <dbReference type="Pfam" id="PF13600"/>
    </source>
</evidence>
<evidence type="ECO:0000256" key="1">
    <source>
        <dbReference type="SAM" id="Coils"/>
    </source>
</evidence>
<evidence type="ECO:0000313" key="7">
    <source>
        <dbReference type="Proteomes" id="UP001158067"/>
    </source>
</evidence>
<comment type="caution">
    <text evidence="6">The sequence shown here is derived from an EMBL/GenBank/DDBJ whole genome shotgun (WGS) entry which is preliminary data.</text>
</comment>